<protein>
    <submittedName>
        <fullName evidence="1">Uncharacterized protein</fullName>
    </submittedName>
</protein>
<organism evidence="1 2">
    <name type="scientific">Rotaria socialis</name>
    <dbReference type="NCBI Taxonomy" id="392032"/>
    <lineage>
        <taxon>Eukaryota</taxon>
        <taxon>Metazoa</taxon>
        <taxon>Spiralia</taxon>
        <taxon>Gnathifera</taxon>
        <taxon>Rotifera</taxon>
        <taxon>Eurotatoria</taxon>
        <taxon>Bdelloidea</taxon>
        <taxon>Philodinida</taxon>
        <taxon>Philodinidae</taxon>
        <taxon>Rotaria</taxon>
    </lineage>
</organism>
<proteinExistence type="predicted"/>
<sequence>MYEVEKNAENRHWPEERQKQHINREWKYQFNKKMSDENASSLQDANKRVIQDMIKCAEQQKRGDASGEAMSWVIEILKKSGPSNNFYQHVNGPSNQVVEVENIFEGQTGDGNTWKMQFIINADLPNEARKHKAHFGCDVFWNNDRILATHKWLPDGMLKVGRPTIQGIKLEEFQTGGDDKKFDNKRYVTWKSISKKYA</sequence>
<accession>A0A818U6W5</accession>
<gene>
    <name evidence="1" type="ORF">FME351_LOCUS27252</name>
</gene>
<dbReference type="EMBL" id="CAJNYU010003700">
    <property type="protein sequence ID" value="CAF3694027.1"/>
    <property type="molecule type" value="Genomic_DNA"/>
</dbReference>
<name>A0A818U6W5_9BILA</name>
<comment type="caution">
    <text evidence="1">The sequence shown here is derived from an EMBL/GenBank/DDBJ whole genome shotgun (WGS) entry which is preliminary data.</text>
</comment>
<evidence type="ECO:0000313" key="1">
    <source>
        <dbReference type="EMBL" id="CAF3694027.1"/>
    </source>
</evidence>
<reference evidence="1" key="1">
    <citation type="submission" date="2021-02" db="EMBL/GenBank/DDBJ databases">
        <authorList>
            <person name="Nowell W R."/>
        </authorList>
    </citation>
    <scope>NUCLEOTIDE SEQUENCE</scope>
</reference>
<evidence type="ECO:0000313" key="2">
    <source>
        <dbReference type="Proteomes" id="UP000663869"/>
    </source>
</evidence>
<dbReference type="AlphaFoldDB" id="A0A818U6W5"/>
<dbReference type="Proteomes" id="UP000663869">
    <property type="component" value="Unassembled WGS sequence"/>
</dbReference>